<protein>
    <submittedName>
        <fullName evidence="4">NADPH-dependent aldehyde reductase-like protein, chloroplastic</fullName>
    </submittedName>
</protein>
<evidence type="ECO:0000256" key="2">
    <source>
        <dbReference type="ARBA" id="ARBA00023002"/>
    </source>
</evidence>
<dbReference type="InterPro" id="IPR002347">
    <property type="entry name" value="SDR_fam"/>
</dbReference>
<dbReference type="GO" id="GO:0016614">
    <property type="term" value="F:oxidoreductase activity, acting on CH-OH group of donors"/>
    <property type="evidence" value="ECO:0007669"/>
    <property type="project" value="UniProtKB-ARBA"/>
</dbReference>
<comment type="similarity">
    <text evidence="1">Belongs to the short-chain dehydrogenases/reductases (SDR) family.</text>
</comment>
<dbReference type="FunFam" id="3.40.50.720:FF:000084">
    <property type="entry name" value="Short-chain dehydrogenase reductase"/>
    <property type="match status" value="1"/>
</dbReference>
<keyword evidence="2" id="KW-0560">Oxidoreductase</keyword>
<dbReference type="Pfam" id="PF13561">
    <property type="entry name" value="adh_short_C2"/>
    <property type="match status" value="1"/>
</dbReference>
<organism evidence="4">
    <name type="scientific">Zea mays</name>
    <name type="common">Maize</name>
    <dbReference type="NCBI Taxonomy" id="4577"/>
    <lineage>
        <taxon>Eukaryota</taxon>
        <taxon>Viridiplantae</taxon>
        <taxon>Streptophyta</taxon>
        <taxon>Embryophyta</taxon>
        <taxon>Tracheophyta</taxon>
        <taxon>Spermatophyta</taxon>
        <taxon>Magnoliopsida</taxon>
        <taxon>Liliopsida</taxon>
        <taxon>Poales</taxon>
        <taxon>Poaceae</taxon>
        <taxon>PACMAD clade</taxon>
        <taxon>Panicoideae</taxon>
        <taxon>Andropogonodae</taxon>
        <taxon>Andropogoneae</taxon>
        <taxon>Tripsacinae</taxon>
        <taxon>Zea</taxon>
    </lineage>
</organism>
<evidence type="ECO:0000259" key="3">
    <source>
        <dbReference type="SMART" id="SM00822"/>
    </source>
</evidence>
<comment type="caution">
    <text evidence="4">The sequence shown here is derived from an EMBL/GenBank/DDBJ whole genome shotgun (WGS) entry which is preliminary data.</text>
</comment>
<dbReference type="PRINTS" id="PR00080">
    <property type="entry name" value="SDRFAMILY"/>
</dbReference>
<evidence type="ECO:0000313" key="4">
    <source>
        <dbReference type="EMBL" id="PWZ15557.1"/>
    </source>
</evidence>
<dbReference type="PANTHER" id="PTHR48107">
    <property type="entry name" value="NADPH-DEPENDENT ALDEHYDE REDUCTASE-LIKE PROTEIN, CHLOROPLASTIC-RELATED"/>
    <property type="match status" value="1"/>
</dbReference>
<name>A0A3L6E627_MAIZE</name>
<dbReference type="AlphaFoldDB" id="A0A3L6E627"/>
<dbReference type="EMBL" id="NCVQ01000008">
    <property type="protein sequence ID" value="PWZ15557.1"/>
    <property type="molecule type" value="Genomic_DNA"/>
</dbReference>
<dbReference type="PRINTS" id="PR00081">
    <property type="entry name" value="GDHRDH"/>
</dbReference>
<dbReference type="SUPFAM" id="SSF51735">
    <property type="entry name" value="NAD(P)-binding Rossmann-fold domains"/>
    <property type="match status" value="1"/>
</dbReference>
<sequence>MADTGDVAAAAEASARPAGSSSTQPLAGRVAIVTGASRGIGRAIATHLSSLGASLVLGYAARADEAGALAASLPRAVAVRADVSDEAGARSLFDAADEAFGGAHILVASAGVLDDTYPAVAATATEAFDRVLAVNLRGAFLCLREAANRLRRGGGGRIVAVTSSVVGSLPPRFGAYTASKAAVEALVRTMAKELGGTRVTANCVAPGATATDMFFKGKSEAMVRHAVETNPMQRLGEPGDIAPVVGFLCTDAAEWVNGQVIRANGGYV</sequence>
<dbReference type="PANTHER" id="PTHR48107:SF7">
    <property type="entry name" value="RE15974P"/>
    <property type="match status" value="1"/>
</dbReference>
<dbReference type="InterPro" id="IPR020904">
    <property type="entry name" value="Sc_DH/Rdtase_CS"/>
</dbReference>
<proteinExistence type="inferred from homology"/>
<dbReference type="Gene3D" id="3.40.50.720">
    <property type="entry name" value="NAD(P)-binding Rossmann-like Domain"/>
    <property type="match status" value="1"/>
</dbReference>
<dbReference type="InterPro" id="IPR036291">
    <property type="entry name" value="NAD(P)-bd_dom_sf"/>
</dbReference>
<accession>A0A3L6E627</accession>
<reference evidence="4" key="1">
    <citation type="journal article" date="2018" name="Nat. Genet.">
        <title>Extensive intraspecific gene order and gene structural variations between Mo17 and other maize genomes.</title>
        <authorList>
            <person name="Sun S."/>
            <person name="Zhou Y."/>
            <person name="Chen J."/>
            <person name="Shi J."/>
            <person name="Zhao H."/>
            <person name="Zhao H."/>
            <person name="Song W."/>
            <person name="Zhang M."/>
            <person name="Cui Y."/>
            <person name="Dong X."/>
            <person name="Liu H."/>
            <person name="Ma X."/>
            <person name="Jiao Y."/>
            <person name="Wang B."/>
            <person name="Wei X."/>
            <person name="Stein J.C."/>
            <person name="Glaubitz J.C."/>
            <person name="Lu F."/>
            <person name="Yu G."/>
            <person name="Liang C."/>
            <person name="Fengler K."/>
            <person name="Li B."/>
            <person name="Rafalski A."/>
            <person name="Schnable P.S."/>
            <person name="Ware D.H."/>
            <person name="Buckler E.S."/>
            <person name="Lai J."/>
        </authorList>
    </citation>
    <scope>NUCLEOTIDE SEQUENCE [LARGE SCALE GENOMIC DNA]</scope>
    <source>
        <tissue evidence="4">Seedling</tissue>
    </source>
</reference>
<dbReference type="Proteomes" id="UP000251960">
    <property type="component" value="Chromosome 7"/>
</dbReference>
<gene>
    <name evidence="4" type="primary">At3g03980</name>
    <name evidence="4" type="ORF">Zm00014a_043547</name>
</gene>
<feature type="domain" description="Ketoreductase" evidence="3">
    <location>
        <begin position="29"/>
        <end position="208"/>
    </location>
</feature>
<evidence type="ECO:0000256" key="1">
    <source>
        <dbReference type="ARBA" id="ARBA00006484"/>
    </source>
</evidence>
<dbReference type="PROSITE" id="PS00061">
    <property type="entry name" value="ADH_SHORT"/>
    <property type="match status" value="1"/>
</dbReference>
<dbReference type="SMART" id="SM00822">
    <property type="entry name" value="PKS_KR"/>
    <property type="match status" value="1"/>
</dbReference>
<dbReference type="InterPro" id="IPR057326">
    <property type="entry name" value="KR_dom"/>
</dbReference>